<dbReference type="RefSeq" id="WP_118644813.1">
    <property type="nucleotide sequence ID" value="NZ_CP060635.1"/>
</dbReference>
<keyword evidence="2" id="KW-0808">Transferase</keyword>
<name>A0A7G9GCA3_9FIRM</name>
<sequence length="306" mass="34043">MKKTALVIMAAGIGSRFGKGIKQLEPVGPGGEIIMDYSVHDALEAGFNKVVFIIRKDLEKDFKEIIGQRMEQRTEVVYAFQELDDLPDGFTKPEGRTKPWGTGQAILCCKGLVHEPFAVINADDYYGKEPFVKLHDYLIQDHPVRDGVQPVCMAGFRLGNTLSDNGGVTRGVCVMDGQNRLIGIHETSNIVKTAEGAAVEGEQGLTPLDADSRVSMNMWGLQPEFIDLLEKGFVSFLSEMESGDLKKEYLLPIFIDGLLQSGRAQVKVLETQENWFGVTYQEDKEAVVRAFQRLIAEGVYSRNLYE</sequence>
<dbReference type="AlphaFoldDB" id="A0A7G9GCA3"/>
<gene>
    <name evidence="2" type="ORF">H9Q79_16465</name>
</gene>
<dbReference type="EMBL" id="CP060635">
    <property type="protein sequence ID" value="QNM08435.1"/>
    <property type="molecule type" value="Genomic_DNA"/>
</dbReference>
<organism evidence="2 3">
    <name type="scientific">Wansuia hejianensis</name>
    <dbReference type="NCBI Taxonomy" id="2763667"/>
    <lineage>
        <taxon>Bacteria</taxon>
        <taxon>Bacillati</taxon>
        <taxon>Bacillota</taxon>
        <taxon>Clostridia</taxon>
        <taxon>Lachnospirales</taxon>
        <taxon>Lachnospiraceae</taxon>
        <taxon>Wansuia</taxon>
    </lineage>
</organism>
<evidence type="ECO:0000313" key="2">
    <source>
        <dbReference type="EMBL" id="QNM08435.1"/>
    </source>
</evidence>
<evidence type="ECO:0000259" key="1">
    <source>
        <dbReference type="Pfam" id="PF00483"/>
    </source>
</evidence>
<proteinExistence type="predicted"/>
<keyword evidence="3" id="KW-1185">Reference proteome</keyword>
<dbReference type="InterPro" id="IPR005835">
    <property type="entry name" value="NTP_transferase_dom"/>
</dbReference>
<reference evidence="2 3" key="1">
    <citation type="submission" date="2020-08" db="EMBL/GenBank/DDBJ databases">
        <authorList>
            <person name="Liu C."/>
            <person name="Sun Q."/>
        </authorList>
    </citation>
    <scope>NUCLEOTIDE SEQUENCE [LARGE SCALE GENOMIC DNA]</scope>
    <source>
        <strain evidence="2 3">NSJ-29</strain>
    </source>
</reference>
<evidence type="ECO:0000313" key="3">
    <source>
        <dbReference type="Proteomes" id="UP000515860"/>
    </source>
</evidence>
<dbReference type="KEGG" id="whj:H9Q79_16465"/>
<protein>
    <submittedName>
        <fullName evidence="2">Nucleotidyltransferase</fullName>
    </submittedName>
</protein>
<accession>A0A7G9GCA3</accession>
<dbReference type="Proteomes" id="UP000515860">
    <property type="component" value="Chromosome"/>
</dbReference>
<feature type="domain" description="Nucleotidyl transferase" evidence="1">
    <location>
        <begin position="7"/>
        <end position="130"/>
    </location>
</feature>
<dbReference type="GO" id="GO:0016740">
    <property type="term" value="F:transferase activity"/>
    <property type="evidence" value="ECO:0007669"/>
    <property type="project" value="UniProtKB-KW"/>
</dbReference>
<dbReference type="Gene3D" id="3.90.550.10">
    <property type="entry name" value="Spore Coat Polysaccharide Biosynthesis Protein SpsA, Chain A"/>
    <property type="match status" value="1"/>
</dbReference>
<dbReference type="Pfam" id="PF00483">
    <property type="entry name" value="NTP_transferase"/>
    <property type="match status" value="1"/>
</dbReference>
<dbReference type="InterPro" id="IPR029044">
    <property type="entry name" value="Nucleotide-diphossugar_trans"/>
</dbReference>
<dbReference type="SUPFAM" id="SSF53448">
    <property type="entry name" value="Nucleotide-diphospho-sugar transferases"/>
    <property type="match status" value="1"/>
</dbReference>